<evidence type="ECO:0000313" key="1">
    <source>
        <dbReference type="EMBL" id="RRD62586.1"/>
    </source>
</evidence>
<name>A0A3P1XXA5_TANFO</name>
<dbReference type="AlphaFoldDB" id="A0A3P1XXA5"/>
<organism evidence="1 2">
    <name type="scientific">Tannerella forsythia</name>
    <name type="common">Bacteroides forsythus</name>
    <dbReference type="NCBI Taxonomy" id="28112"/>
    <lineage>
        <taxon>Bacteria</taxon>
        <taxon>Pseudomonadati</taxon>
        <taxon>Bacteroidota</taxon>
        <taxon>Bacteroidia</taxon>
        <taxon>Bacteroidales</taxon>
        <taxon>Tannerellaceae</taxon>
        <taxon>Tannerella</taxon>
    </lineage>
</organism>
<dbReference type="Proteomes" id="UP000278609">
    <property type="component" value="Unassembled WGS sequence"/>
</dbReference>
<dbReference type="EMBL" id="RQYS01000008">
    <property type="protein sequence ID" value="RRD62586.1"/>
    <property type="molecule type" value="Genomic_DNA"/>
</dbReference>
<proteinExistence type="predicted"/>
<comment type="caution">
    <text evidence="1">The sequence shown here is derived from an EMBL/GenBank/DDBJ whole genome shotgun (WGS) entry which is preliminary data.</text>
</comment>
<sequence>MYYLTKTSFDVAAFSRDNAWERAIVSLRRPEDAYDPKRRRLKTTRHGPDAKKHRVKRGRFPFLLAGVAWPSTGLPLHRT</sequence>
<protein>
    <submittedName>
        <fullName evidence="1">Uncharacterized protein</fullName>
    </submittedName>
</protein>
<accession>A0A3P1XXA5</accession>
<evidence type="ECO:0000313" key="2">
    <source>
        <dbReference type="Proteomes" id="UP000278609"/>
    </source>
</evidence>
<dbReference type="RefSeq" id="WP_124750724.1">
    <property type="nucleotide sequence ID" value="NZ_RQYS01000008.1"/>
</dbReference>
<gene>
    <name evidence="1" type="ORF">EII40_02605</name>
</gene>
<reference evidence="1 2" key="1">
    <citation type="submission" date="2018-11" db="EMBL/GenBank/DDBJ databases">
        <title>Genomes From Bacteria Associated with the Canine Oral Cavity: a Test Case for Automated Genome-Based Taxonomic Assignment.</title>
        <authorList>
            <person name="Coil D.A."/>
            <person name="Jospin G."/>
            <person name="Darling A.E."/>
            <person name="Wallis C."/>
            <person name="Davis I.J."/>
            <person name="Harris S."/>
            <person name="Eisen J.A."/>
            <person name="Holcombe L.J."/>
            <person name="O'Flynn C."/>
        </authorList>
    </citation>
    <scope>NUCLEOTIDE SEQUENCE [LARGE SCALE GENOMIC DNA]</scope>
    <source>
        <strain evidence="1 2">OH2617_COT-023</strain>
    </source>
</reference>